<dbReference type="AlphaFoldDB" id="A0A6I9WRR9"/>
<dbReference type="KEGG" id="pbar:105432053"/>
<dbReference type="OrthoDB" id="8035982at2759"/>
<accession>A0A6I9WRR9</accession>
<dbReference type="RefSeq" id="XP_011644958.1">
    <property type="nucleotide sequence ID" value="XM_011646656.2"/>
</dbReference>
<keyword evidence="1" id="KW-1185">Reference proteome</keyword>
<sequence length="245" mass="28858">MIKDEKNSMALNRFLKDVLNAQNELKWIDHATRRVNHRTGLDDSLMHTNQLSLTKDVLERTDIDYGSRLRGKRGFDRNYETMWMLQKKKYGQKNTRDVPQRVYLDNDMTFKRDTDNADFDALYQSHDTLDRTIYEGGVMADQLLKDWTGKKALDSSKDWSNSNKNLKVTNSEGTWLRDYKPAEILINSDIIEIIKTLEIFARFKLAQNMISQTRATKCYMTILIGRINHKLYHCMIQYMQMISPL</sequence>
<gene>
    <name evidence="2" type="primary">LOC105432053</name>
</gene>
<organism evidence="1 2">
    <name type="scientific">Pogonomyrmex barbatus</name>
    <name type="common">red harvester ant</name>
    <dbReference type="NCBI Taxonomy" id="144034"/>
    <lineage>
        <taxon>Eukaryota</taxon>
        <taxon>Metazoa</taxon>
        <taxon>Ecdysozoa</taxon>
        <taxon>Arthropoda</taxon>
        <taxon>Hexapoda</taxon>
        <taxon>Insecta</taxon>
        <taxon>Pterygota</taxon>
        <taxon>Neoptera</taxon>
        <taxon>Endopterygota</taxon>
        <taxon>Hymenoptera</taxon>
        <taxon>Apocrita</taxon>
        <taxon>Aculeata</taxon>
        <taxon>Formicoidea</taxon>
        <taxon>Formicidae</taxon>
        <taxon>Myrmicinae</taxon>
        <taxon>Pogonomyrmex</taxon>
    </lineage>
</organism>
<dbReference type="Proteomes" id="UP000504615">
    <property type="component" value="Unplaced"/>
</dbReference>
<name>A0A6I9WRR9_9HYME</name>
<reference evidence="2" key="1">
    <citation type="submission" date="2025-08" db="UniProtKB">
        <authorList>
            <consortium name="RefSeq"/>
        </authorList>
    </citation>
    <scope>IDENTIFICATION</scope>
</reference>
<protein>
    <submittedName>
        <fullName evidence="2">Uncharacterized protein LOC105432053</fullName>
    </submittedName>
</protein>
<dbReference type="GeneID" id="105432053"/>
<proteinExistence type="predicted"/>
<evidence type="ECO:0000313" key="2">
    <source>
        <dbReference type="RefSeq" id="XP_011644958.1"/>
    </source>
</evidence>
<evidence type="ECO:0000313" key="1">
    <source>
        <dbReference type="Proteomes" id="UP000504615"/>
    </source>
</evidence>